<name>A0A6P6DFF5_OCTDE</name>
<feature type="region of interest" description="Disordered" evidence="1">
    <location>
        <begin position="1"/>
        <end position="185"/>
    </location>
</feature>
<keyword evidence="2" id="KW-1185">Reference proteome</keyword>
<feature type="compositionally biased region" description="Low complexity" evidence="1">
    <location>
        <begin position="142"/>
        <end position="151"/>
    </location>
</feature>
<dbReference type="GeneID" id="111813059"/>
<feature type="compositionally biased region" description="Pro residues" evidence="1">
    <location>
        <begin position="14"/>
        <end position="23"/>
    </location>
</feature>
<feature type="compositionally biased region" description="Low complexity" evidence="1">
    <location>
        <begin position="38"/>
        <end position="49"/>
    </location>
</feature>
<dbReference type="RefSeq" id="XP_023558716.1">
    <property type="nucleotide sequence ID" value="XM_023702948.1"/>
</dbReference>
<feature type="compositionally biased region" description="Low complexity" evidence="1">
    <location>
        <begin position="1"/>
        <end position="13"/>
    </location>
</feature>
<organism evidence="2 3">
    <name type="scientific">Octodon degus</name>
    <name type="common">Degu</name>
    <name type="synonym">Sciurus degus</name>
    <dbReference type="NCBI Taxonomy" id="10160"/>
    <lineage>
        <taxon>Eukaryota</taxon>
        <taxon>Metazoa</taxon>
        <taxon>Chordata</taxon>
        <taxon>Craniata</taxon>
        <taxon>Vertebrata</taxon>
        <taxon>Euteleostomi</taxon>
        <taxon>Mammalia</taxon>
        <taxon>Eutheria</taxon>
        <taxon>Euarchontoglires</taxon>
        <taxon>Glires</taxon>
        <taxon>Rodentia</taxon>
        <taxon>Hystricomorpha</taxon>
        <taxon>Octodontidae</taxon>
        <taxon>Octodon</taxon>
    </lineage>
</organism>
<protein>
    <submittedName>
        <fullName evidence="3">Predicted GPI-anchored protein 58</fullName>
    </submittedName>
</protein>
<proteinExistence type="predicted"/>
<sequence>MPEAAAPGSSAPGGPQPFGPGPPEAASCSSSPRRAVRETVAAGALAAEPGEPRAARARPPHGAPAPARRRRSRPLTRLPAPPTPLLQPPLSDFGCPPRRRRLFLFSREPTDDLVLPGGTKRLGPGGAPPAAGGKEAARAVPSASGGAATGVRTRRRSKSVGRTTRNACEGEGEGGARPQLVRGAK</sequence>
<dbReference type="Proteomes" id="UP000515203">
    <property type="component" value="Unplaced"/>
</dbReference>
<accession>A0A6P6DFF5</accession>
<evidence type="ECO:0000313" key="3">
    <source>
        <dbReference type="RefSeq" id="XP_023558716.1"/>
    </source>
</evidence>
<reference evidence="3" key="1">
    <citation type="submission" date="2025-08" db="UniProtKB">
        <authorList>
            <consortium name="RefSeq"/>
        </authorList>
    </citation>
    <scope>IDENTIFICATION</scope>
</reference>
<dbReference type="InParanoid" id="A0A6P6DFF5"/>
<dbReference type="AlphaFoldDB" id="A0A6P6DFF5"/>
<gene>
    <name evidence="3" type="primary">LOC111813059</name>
</gene>
<evidence type="ECO:0000313" key="2">
    <source>
        <dbReference type="Proteomes" id="UP000515203"/>
    </source>
</evidence>
<evidence type="ECO:0000256" key="1">
    <source>
        <dbReference type="SAM" id="MobiDB-lite"/>
    </source>
</evidence>